<dbReference type="Proteomes" id="UP000000755">
    <property type="component" value="Chromosome"/>
</dbReference>
<evidence type="ECO:0000313" key="2">
    <source>
        <dbReference type="Proteomes" id="UP000000755"/>
    </source>
</evidence>
<organism evidence="1 2">
    <name type="scientific">Christiangramia forsetii (strain DSM 17595 / CGMCC 1.15422 / KT0803)</name>
    <name type="common">Gramella forsetii</name>
    <dbReference type="NCBI Taxonomy" id="411154"/>
    <lineage>
        <taxon>Bacteria</taxon>
        <taxon>Pseudomonadati</taxon>
        <taxon>Bacteroidota</taxon>
        <taxon>Flavobacteriia</taxon>
        <taxon>Flavobacteriales</taxon>
        <taxon>Flavobacteriaceae</taxon>
        <taxon>Christiangramia</taxon>
    </lineage>
</organism>
<accession>A0M5H0</accession>
<dbReference type="HOGENOM" id="CLU_3382100_0_0_10"/>
<name>A0M5H0_CHRFK</name>
<dbReference type="KEGG" id="gfo:GFO_2918"/>
<gene>
    <name evidence="1" type="ordered locus">GFO_2918</name>
</gene>
<dbReference type="AlphaFoldDB" id="A0M5H0"/>
<protein>
    <submittedName>
        <fullName evidence="1">Uncharacterized protein</fullName>
    </submittedName>
</protein>
<proteinExistence type="predicted"/>
<reference evidence="1 2" key="1">
    <citation type="journal article" date="2006" name="Environ. Microbiol.">
        <title>Whole genome analysis of the marine Bacteroidetes'Gramella forsetii' reveals adaptations to degradation of polymeric organic matter.</title>
        <authorList>
            <person name="Bauer M."/>
            <person name="Kube M."/>
            <person name="Teeling H."/>
            <person name="Richter M."/>
            <person name="Lombardot T."/>
            <person name="Allers E."/>
            <person name="Wuerdemann C.A."/>
            <person name="Quast C."/>
            <person name="Kuhl H."/>
            <person name="Knaust F."/>
            <person name="Woebken D."/>
            <person name="Bischof K."/>
            <person name="Mussmann M."/>
            <person name="Choudhuri J.V."/>
            <person name="Meyer F."/>
            <person name="Reinhardt R."/>
            <person name="Amann R.I."/>
            <person name="Gloeckner F.O."/>
        </authorList>
    </citation>
    <scope>NUCLEOTIDE SEQUENCE [LARGE SCALE GENOMIC DNA]</scope>
    <source>
        <strain evidence="1 2">KT0803</strain>
    </source>
</reference>
<evidence type="ECO:0000313" key="1">
    <source>
        <dbReference type="EMBL" id="CAL67865.1"/>
    </source>
</evidence>
<dbReference type="EMBL" id="CU207366">
    <property type="protein sequence ID" value="CAL67865.1"/>
    <property type="molecule type" value="Genomic_DNA"/>
</dbReference>
<sequence>MSYAREHMFLNQPDFEAIDPEKVARKLTRSTRL</sequence>